<keyword evidence="3" id="KW-0547">Nucleotide-binding</keyword>
<feature type="transmembrane region" description="Helical" evidence="7">
    <location>
        <begin position="238"/>
        <end position="258"/>
    </location>
</feature>
<organism evidence="10 11">
    <name type="scientific">Kurthia populi</name>
    <dbReference type="NCBI Taxonomy" id="1562132"/>
    <lineage>
        <taxon>Bacteria</taxon>
        <taxon>Bacillati</taxon>
        <taxon>Bacillota</taxon>
        <taxon>Bacilli</taxon>
        <taxon>Bacillales</taxon>
        <taxon>Caryophanaceae</taxon>
        <taxon>Kurthia</taxon>
    </lineage>
</organism>
<dbReference type="SUPFAM" id="SSF90123">
    <property type="entry name" value="ABC transporter transmembrane region"/>
    <property type="match status" value="1"/>
</dbReference>
<evidence type="ECO:0000256" key="3">
    <source>
        <dbReference type="ARBA" id="ARBA00022741"/>
    </source>
</evidence>
<dbReference type="InterPro" id="IPR011527">
    <property type="entry name" value="ABC1_TM_dom"/>
</dbReference>
<dbReference type="InterPro" id="IPR003439">
    <property type="entry name" value="ABC_transporter-like_ATP-bd"/>
</dbReference>
<accession>A0ABW5XVI9</accession>
<dbReference type="InterPro" id="IPR017871">
    <property type="entry name" value="ABC_transporter-like_CS"/>
</dbReference>
<feature type="domain" description="ABC transmembrane type-1" evidence="9">
    <location>
        <begin position="16"/>
        <end position="298"/>
    </location>
</feature>
<evidence type="ECO:0000259" key="8">
    <source>
        <dbReference type="PROSITE" id="PS50893"/>
    </source>
</evidence>
<dbReference type="PANTHER" id="PTHR43394:SF1">
    <property type="entry name" value="ATP-BINDING CASSETTE SUB-FAMILY B MEMBER 10, MITOCHONDRIAL"/>
    <property type="match status" value="1"/>
</dbReference>
<feature type="transmembrane region" description="Helical" evidence="7">
    <location>
        <begin position="156"/>
        <end position="174"/>
    </location>
</feature>
<dbReference type="Pfam" id="PF00664">
    <property type="entry name" value="ABC_membrane"/>
    <property type="match status" value="1"/>
</dbReference>
<evidence type="ECO:0000256" key="1">
    <source>
        <dbReference type="ARBA" id="ARBA00004651"/>
    </source>
</evidence>
<evidence type="ECO:0000313" key="11">
    <source>
        <dbReference type="Proteomes" id="UP001597568"/>
    </source>
</evidence>
<evidence type="ECO:0000256" key="7">
    <source>
        <dbReference type="SAM" id="Phobius"/>
    </source>
</evidence>
<dbReference type="PROSITE" id="PS00211">
    <property type="entry name" value="ABC_TRANSPORTER_1"/>
    <property type="match status" value="1"/>
</dbReference>
<dbReference type="InterPro" id="IPR036640">
    <property type="entry name" value="ABC1_TM_sf"/>
</dbReference>
<feature type="transmembrane region" description="Helical" evidence="7">
    <location>
        <begin position="51"/>
        <end position="76"/>
    </location>
</feature>
<dbReference type="Proteomes" id="UP001597568">
    <property type="component" value="Unassembled WGS sequence"/>
</dbReference>
<keyword evidence="2 7" id="KW-0812">Transmembrane</keyword>
<dbReference type="Gene3D" id="3.40.50.300">
    <property type="entry name" value="P-loop containing nucleotide triphosphate hydrolases"/>
    <property type="match status" value="1"/>
</dbReference>
<evidence type="ECO:0000259" key="9">
    <source>
        <dbReference type="PROSITE" id="PS50929"/>
    </source>
</evidence>
<sequence>MKKILAYMGPYKWPAIIALAFMLVELAVELIQPLIIGKIVDEGIMKGDMTYVVTWGSIMMGLGLLAFAAGITNSFFSAHAAQSFAYDLRIALFKKVQSLSMPNFLKFPTSALITRLTNDVTQVQQVFFMSMRFMLRAPLVVIGSLILVFFVNVELALYLVAPVPFLLLFLWYMVKKGGQSFERVQRTIDRVNRVIQENLQATRLIKAYMRGLYESSRFVKIAQKLRDNTSRALQLMEIVQPILLVVMNAALLIIIWFGAEQIQARSMPVGDLVAVINYALRITGNFSMFSFIIVLFARAKASADRMEEVLAIEQATTATTLNPTKENDAEVTFERVNFSYVEGKEILKDIDFTLRPREQIAIMGATGSGKSTLLQLIPRLYDATAGQVTIEGVPIAQWPVAALREKIGFVPQRSLLFTGTIFDNIVWGKKDATPEEVEEACKKAQIHDAIMAFDDGYQTRVGQKGVNLSGGQKQRIAIARALIRKPAILLFDDSMSALDIQTEEKLWAALQKEQATMIVVTQKVHTAQATDRVFLMDDGKIVASGTHDELSKTSPLYAAIIESQQEASAHV</sequence>
<dbReference type="GO" id="GO:0005524">
    <property type="term" value="F:ATP binding"/>
    <property type="evidence" value="ECO:0007669"/>
    <property type="project" value="UniProtKB-KW"/>
</dbReference>
<evidence type="ECO:0000256" key="6">
    <source>
        <dbReference type="ARBA" id="ARBA00023136"/>
    </source>
</evidence>
<dbReference type="SUPFAM" id="SSF52540">
    <property type="entry name" value="P-loop containing nucleoside triphosphate hydrolases"/>
    <property type="match status" value="1"/>
</dbReference>
<evidence type="ECO:0000313" key="10">
    <source>
        <dbReference type="EMBL" id="MFD2866967.1"/>
    </source>
</evidence>
<dbReference type="Pfam" id="PF00005">
    <property type="entry name" value="ABC_tran"/>
    <property type="match status" value="1"/>
</dbReference>
<evidence type="ECO:0000256" key="2">
    <source>
        <dbReference type="ARBA" id="ARBA00022692"/>
    </source>
</evidence>
<gene>
    <name evidence="10" type="ORF">ACFSY7_00235</name>
</gene>
<feature type="transmembrane region" description="Helical" evidence="7">
    <location>
        <begin position="278"/>
        <end position="297"/>
    </location>
</feature>
<dbReference type="PROSITE" id="PS50893">
    <property type="entry name" value="ABC_TRANSPORTER_2"/>
    <property type="match status" value="1"/>
</dbReference>
<dbReference type="InterPro" id="IPR003593">
    <property type="entry name" value="AAA+_ATPase"/>
</dbReference>
<feature type="domain" description="ABC transporter" evidence="8">
    <location>
        <begin position="331"/>
        <end position="563"/>
    </location>
</feature>
<keyword evidence="5 7" id="KW-1133">Transmembrane helix</keyword>
<dbReference type="SMART" id="SM00382">
    <property type="entry name" value="AAA"/>
    <property type="match status" value="1"/>
</dbReference>
<keyword evidence="6 7" id="KW-0472">Membrane</keyword>
<name>A0ABW5XVI9_9BACL</name>
<keyword evidence="4 10" id="KW-0067">ATP-binding</keyword>
<dbReference type="InterPro" id="IPR027417">
    <property type="entry name" value="P-loop_NTPase"/>
</dbReference>
<reference evidence="11" key="1">
    <citation type="journal article" date="2019" name="Int. J. Syst. Evol. Microbiol.">
        <title>The Global Catalogue of Microorganisms (GCM) 10K type strain sequencing project: providing services to taxonomists for standard genome sequencing and annotation.</title>
        <authorList>
            <consortium name="The Broad Institute Genomics Platform"/>
            <consortium name="The Broad Institute Genome Sequencing Center for Infectious Disease"/>
            <person name="Wu L."/>
            <person name="Ma J."/>
        </authorList>
    </citation>
    <scope>NUCLEOTIDE SEQUENCE [LARGE SCALE GENOMIC DNA]</scope>
    <source>
        <strain evidence="11">KCTC 33522</strain>
    </source>
</reference>
<dbReference type="PROSITE" id="PS50929">
    <property type="entry name" value="ABC_TM1F"/>
    <property type="match status" value="1"/>
</dbReference>
<proteinExistence type="predicted"/>
<dbReference type="EMBL" id="JBHUOR010000002">
    <property type="protein sequence ID" value="MFD2866967.1"/>
    <property type="molecule type" value="Genomic_DNA"/>
</dbReference>
<dbReference type="InterPro" id="IPR039421">
    <property type="entry name" value="Type_1_exporter"/>
</dbReference>
<comment type="subcellular location">
    <subcellularLocation>
        <location evidence="1">Cell membrane</location>
        <topology evidence="1">Multi-pass membrane protein</topology>
    </subcellularLocation>
</comment>
<comment type="caution">
    <text evidence="10">The sequence shown here is derived from an EMBL/GenBank/DDBJ whole genome shotgun (WGS) entry which is preliminary data.</text>
</comment>
<evidence type="ECO:0000256" key="5">
    <source>
        <dbReference type="ARBA" id="ARBA00022989"/>
    </source>
</evidence>
<dbReference type="Gene3D" id="1.20.1560.10">
    <property type="entry name" value="ABC transporter type 1, transmembrane domain"/>
    <property type="match status" value="1"/>
</dbReference>
<dbReference type="RefSeq" id="WP_380146408.1">
    <property type="nucleotide sequence ID" value="NZ_JBHUOR010000002.1"/>
</dbReference>
<dbReference type="CDD" id="cd18548">
    <property type="entry name" value="ABC_6TM_Tm287_like"/>
    <property type="match status" value="1"/>
</dbReference>
<dbReference type="PANTHER" id="PTHR43394">
    <property type="entry name" value="ATP-DEPENDENT PERMEASE MDL1, MITOCHONDRIAL"/>
    <property type="match status" value="1"/>
</dbReference>
<feature type="transmembrane region" description="Helical" evidence="7">
    <location>
        <begin position="133"/>
        <end position="150"/>
    </location>
</feature>
<evidence type="ECO:0000256" key="4">
    <source>
        <dbReference type="ARBA" id="ARBA00022840"/>
    </source>
</evidence>
<keyword evidence="11" id="KW-1185">Reference proteome</keyword>
<protein>
    <submittedName>
        <fullName evidence="10">ABC transporter ATP-binding protein</fullName>
    </submittedName>
</protein>